<proteinExistence type="predicted"/>
<dbReference type="SUPFAM" id="SSF140586">
    <property type="entry name" value="Dcp2 domain-like"/>
    <property type="match status" value="1"/>
</dbReference>
<comment type="caution">
    <text evidence="2">The sequence shown here is derived from an EMBL/GenBank/DDBJ whole genome shotgun (WGS) entry which is preliminary data.</text>
</comment>
<protein>
    <submittedName>
        <fullName evidence="2">M7GpppN-mRNA hydrolase</fullName>
    </submittedName>
</protein>
<dbReference type="GO" id="GO:0005737">
    <property type="term" value="C:cytoplasm"/>
    <property type="evidence" value="ECO:0007669"/>
    <property type="project" value="TreeGrafter"/>
</dbReference>
<sequence>MGAQKISSHAGLTHTIAQVSSGNTGGTVGLTSQPNRHAIGSDRFLLDAPESELGDPISLCFLTELAYWFYLDEYAEEDDSLNNIKFDPFAQQLLNRVRIKPNSGTIEEMLQDFRDFKHRVPTYGGLLLNQDLTQVLLVQVSGHWRGHGSTGCPIML</sequence>
<organism evidence="2 3">
    <name type="scientific">Portunus trituberculatus</name>
    <name type="common">Swimming crab</name>
    <name type="synonym">Neptunus trituberculatus</name>
    <dbReference type="NCBI Taxonomy" id="210409"/>
    <lineage>
        <taxon>Eukaryota</taxon>
        <taxon>Metazoa</taxon>
        <taxon>Ecdysozoa</taxon>
        <taxon>Arthropoda</taxon>
        <taxon>Crustacea</taxon>
        <taxon>Multicrustacea</taxon>
        <taxon>Malacostraca</taxon>
        <taxon>Eumalacostraca</taxon>
        <taxon>Eucarida</taxon>
        <taxon>Decapoda</taxon>
        <taxon>Pleocyemata</taxon>
        <taxon>Brachyura</taxon>
        <taxon>Eubrachyura</taxon>
        <taxon>Portunoidea</taxon>
        <taxon>Portunidae</taxon>
        <taxon>Portuninae</taxon>
        <taxon>Portunus</taxon>
    </lineage>
</organism>
<evidence type="ECO:0000313" key="3">
    <source>
        <dbReference type="Proteomes" id="UP000324222"/>
    </source>
</evidence>
<feature type="domain" description="mRNA decapping protein 2 Box A" evidence="1">
    <location>
        <begin position="41"/>
        <end position="117"/>
    </location>
</feature>
<dbReference type="Gene3D" id="1.10.10.1050">
    <property type="entry name" value="Dcp2, box A domain"/>
    <property type="match status" value="1"/>
</dbReference>
<keyword evidence="3" id="KW-1185">Reference proteome</keyword>
<dbReference type="PANTHER" id="PTHR23114">
    <property type="entry name" value="M7GPPPN-MRNA HYDROLASE"/>
    <property type="match status" value="1"/>
</dbReference>
<evidence type="ECO:0000313" key="2">
    <source>
        <dbReference type="EMBL" id="MPC55375.1"/>
    </source>
</evidence>
<dbReference type="OrthoDB" id="18996at2759"/>
<dbReference type="Proteomes" id="UP000324222">
    <property type="component" value="Unassembled WGS sequence"/>
</dbReference>
<dbReference type="EMBL" id="VSRR010013119">
    <property type="protein sequence ID" value="MPC55375.1"/>
    <property type="molecule type" value="Genomic_DNA"/>
</dbReference>
<dbReference type="Pfam" id="PF05026">
    <property type="entry name" value="DCP2"/>
    <property type="match status" value="1"/>
</dbReference>
<evidence type="ECO:0000259" key="1">
    <source>
        <dbReference type="SMART" id="SM01125"/>
    </source>
</evidence>
<dbReference type="GO" id="GO:0003723">
    <property type="term" value="F:RNA binding"/>
    <property type="evidence" value="ECO:0007669"/>
    <property type="project" value="InterPro"/>
</dbReference>
<dbReference type="PANTHER" id="PTHR23114:SF17">
    <property type="entry name" value="M7GPPPN-MRNA HYDROLASE"/>
    <property type="match status" value="1"/>
</dbReference>
<name>A0A5B7GDD5_PORTR</name>
<dbReference type="AlphaFoldDB" id="A0A5B7GDD5"/>
<keyword evidence="2" id="KW-0378">Hydrolase</keyword>
<dbReference type="SMART" id="SM01125">
    <property type="entry name" value="DCP2"/>
    <property type="match status" value="1"/>
</dbReference>
<dbReference type="GO" id="GO:0000290">
    <property type="term" value="P:deadenylation-dependent decapping of nuclear-transcribed mRNA"/>
    <property type="evidence" value="ECO:0007669"/>
    <property type="project" value="TreeGrafter"/>
</dbReference>
<gene>
    <name evidence="2" type="primary">DCP2_1</name>
    <name evidence="2" type="ORF">E2C01_049308</name>
</gene>
<accession>A0A5B7GDD5</accession>
<dbReference type="InterPro" id="IPR007722">
    <property type="entry name" value="DCP2_BoxA"/>
</dbReference>
<dbReference type="GO" id="GO:0016787">
    <property type="term" value="F:hydrolase activity"/>
    <property type="evidence" value="ECO:0007669"/>
    <property type="project" value="UniProtKB-KW"/>
</dbReference>
<reference evidence="2 3" key="1">
    <citation type="submission" date="2019-05" db="EMBL/GenBank/DDBJ databases">
        <title>Another draft genome of Portunus trituberculatus and its Hox gene families provides insights of decapod evolution.</title>
        <authorList>
            <person name="Jeong J.-H."/>
            <person name="Song I."/>
            <person name="Kim S."/>
            <person name="Choi T."/>
            <person name="Kim D."/>
            <person name="Ryu S."/>
            <person name="Kim W."/>
        </authorList>
    </citation>
    <scope>NUCLEOTIDE SEQUENCE [LARGE SCALE GENOMIC DNA]</scope>
    <source>
        <tissue evidence="2">Muscle</tissue>
    </source>
</reference>
<dbReference type="GO" id="GO:0030145">
    <property type="term" value="F:manganese ion binding"/>
    <property type="evidence" value="ECO:0007669"/>
    <property type="project" value="InterPro"/>
</dbReference>
<dbReference type="InterPro" id="IPR036189">
    <property type="entry name" value="DCP2_BoxA_sf"/>
</dbReference>